<dbReference type="Pfam" id="PF03609">
    <property type="entry name" value="EII-Sor"/>
    <property type="match status" value="1"/>
</dbReference>
<accession>B5Y9Q2</accession>
<keyword evidence="8 9" id="KW-0472">Membrane</keyword>
<evidence type="ECO:0000256" key="1">
    <source>
        <dbReference type="ARBA" id="ARBA00004651"/>
    </source>
</evidence>
<dbReference type="InterPro" id="IPR050303">
    <property type="entry name" value="GatZ_KbaZ_carbometab"/>
</dbReference>
<evidence type="ECO:0000256" key="7">
    <source>
        <dbReference type="ARBA" id="ARBA00022989"/>
    </source>
</evidence>
<dbReference type="Proteomes" id="UP000001732">
    <property type="component" value="Chromosome"/>
</dbReference>
<dbReference type="GO" id="GO:0009401">
    <property type="term" value="P:phosphoenolpyruvate-dependent sugar phosphotransferase system"/>
    <property type="evidence" value="ECO:0007669"/>
    <property type="project" value="UniProtKB-KW"/>
</dbReference>
<keyword evidence="3" id="KW-1003">Cell membrane</keyword>
<organism evidence="10 11">
    <name type="scientific">Coprothermobacter proteolyticus (strain ATCC 35245 / DSM 5265 / OCM 4 / BT)</name>
    <dbReference type="NCBI Taxonomy" id="309798"/>
    <lineage>
        <taxon>Bacteria</taxon>
        <taxon>Pseudomonadati</taxon>
        <taxon>Coprothermobacterota</taxon>
        <taxon>Coprothermobacteria</taxon>
        <taxon>Coprothermobacterales</taxon>
        <taxon>Coprothermobacteraceae</taxon>
        <taxon>Coprothermobacter</taxon>
    </lineage>
</organism>
<gene>
    <name evidence="10" type="ordered locus">COPRO5265_1191</name>
</gene>
<evidence type="ECO:0000256" key="8">
    <source>
        <dbReference type="ARBA" id="ARBA00023136"/>
    </source>
</evidence>
<evidence type="ECO:0000256" key="4">
    <source>
        <dbReference type="ARBA" id="ARBA00022597"/>
    </source>
</evidence>
<evidence type="ECO:0000313" key="10">
    <source>
        <dbReference type="EMBL" id="ACI17918.1"/>
    </source>
</evidence>
<keyword evidence="4" id="KW-0762">Sugar transport</keyword>
<keyword evidence="5" id="KW-0598">Phosphotransferase system</keyword>
<dbReference type="AlphaFoldDB" id="B5Y9Q2"/>
<dbReference type="GO" id="GO:0016740">
    <property type="term" value="F:transferase activity"/>
    <property type="evidence" value="ECO:0007669"/>
    <property type="project" value="UniProtKB-KW"/>
</dbReference>
<protein>
    <submittedName>
        <fullName evidence="10">Putative phosphotransferase system protein</fullName>
    </submittedName>
</protein>
<feature type="transmembrane region" description="Helical" evidence="9">
    <location>
        <begin position="176"/>
        <end position="200"/>
    </location>
</feature>
<dbReference type="GO" id="GO:0005886">
    <property type="term" value="C:plasma membrane"/>
    <property type="evidence" value="ECO:0007669"/>
    <property type="project" value="UniProtKB-SubCell"/>
</dbReference>
<reference evidence="10 11" key="2">
    <citation type="journal article" date="2014" name="Genome Announc.">
        <title>Complete Genome Sequence of Coprothermobacter proteolyticus DSM 5265.</title>
        <authorList>
            <person name="Alexiev A."/>
            <person name="Coil D.A."/>
            <person name="Badger J.H."/>
            <person name="Enticknap J."/>
            <person name="Ward N."/>
            <person name="Robb F.T."/>
            <person name="Eisen J.A."/>
        </authorList>
    </citation>
    <scope>NUCLEOTIDE SEQUENCE [LARGE SCALE GENOMIC DNA]</scope>
    <source>
        <strain evidence="11">ATCC 35245 / DSM 5265 / OCM 4 / BT</strain>
    </source>
</reference>
<keyword evidence="11" id="KW-1185">Reference proteome</keyword>
<dbReference type="PANTHER" id="PTHR32502:SF8">
    <property type="entry name" value="N-ACETYLGALACTOSAMINE PERMEASE IIC COMPONENT 1"/>
    <property type="match status" value="1"/>
</dbReference>
<dbReference type="PANTHER" id="PTHR32502">
    <property type="entry name" value="N-ACETYLGALACTOSAMINE PERMEASE II COMPONENT-RELATED"/>
    <property type="match status" value="1"/>
</dbReference>
<keyword evidence="7 9" id="KW-1133">Transmembrane helix</keyword>
<comment type="subcellular location">
    <subcellularLocation>
        <location evidence="1">Cell membrane</location>
        <topology evidence="1">Multi-pass membrane protein</topology>
    </subcellularLocation>
</comment>
<feature type="transmembrane region" description="Helical" evidence="9">
    <location>
        <begin position="144"/>
        <end position="164"/>
    </location>
</feature>
<dbReference type="HOGENOM" id="CLU_069101_3_0_9"/>
<dbReference type="InterPro" id="IPR004700">
    <property type="entry name" value="PTS_IIC_man"/>
</dbReference>
<proteinExistence type="predicted"/>
<dbReference type="EMBL" id="CP001145">
    <property type="protein sequence ID" value="ACI17918.1"/>
    <property type="molecule type" value="Genomic_DNA"/>
</dbReference>
<dbReference type="eggNOG" id="COG3715">
    <property type="taxonomic scope" value="Bacteria"/>
</dbReference>
<name>B5Y9Q2_COPPD</name>
<dbReference type="OrthoDB" id="9815089at2"/>
<keyword evidence="2" id="KW-0813">Transport</keyword>
<sequence length="251" mass="26842">MLWKISLIALLSYLGAIGAPWFFGTTGGFYTLGRPLVASALVGLILGDMKTALEIGTVIQAMYIGVITPGAVMPFDVDYIGYLTPALIILSGAEAGISSALAVTVGLIGVTIWNIIWVVNVYFAHRADKYAAEGNGDGIKAMNIGAQVVNFLMRFVPAFLILYYGQGFLQNLSTIIPPFVTSFLNVLSGMLPALGIGLLLNMIVTDKIYLGIFVLGFMLVTYLHLPIIAVAVMGIVFSLLLFRFQGGGQHV</sequence>
<feature type="transmembrane region" description="Helical" evidence="9">
    <location>
        <begin position="58"/>
        <end position="75"/>
    </location>
</feature>
<dbReference type="RefSeq" id="WP_012544569.1">
    <property type="nucleotide sequence ID" value="NC_011295.1"/>
</dbReference>
<evidence type="ECO:0000256" key="6">
    <source>
        <dbReference type="ARBA" id="ARBA00022692"/>
    </source>
</evidence>
<keyword evidence="10" id="KW-0808">Transferase</keyword>
<evidence type="ECO:0000256" key="3">
    <source>
        <dbReference type="ARBA" id="ARBA00022475"/>
    </source>
</evidence>
<dbReference type="PROSITE" id="PS51106">
    <property type="entry name" value="PTS_EIIC_TYPE_4"/>
    <property type="match status" value="1"/>
</dbReference>
<dbReference type="STRING" id="309798.COPRO5265_1191"/>
<evidence type="ECO:0000313" key="11">
    <source>
        <dbReference type="Proteomes" id="UP000001732"/>
    </source>
</evidence>
<reference evidence="11" key="1">
    <citation type="submission" date="2008-08" db="EMBL/GenBank/DDBJ databases">
        <title>The complete genome sequence of Coprothermobacter proteolyticus strain ATCC 5245 / DSM 5265 / BT.</title>
        <authorList>
            <person name="Dodson R.J."/>
            <person name="Durkin A.S."/>
            <person name="Wu M."/>
            <person name="Eisen J."/>
            <person name="Sutton G."/>
        </authorList>
    </citation>
    <scope>NUCLEOTIDE SEQUENCE [LARGE SCALE GENOMIC DNA]</scope>
    <source>
        <strain evidence="11">ATCC 35245 / DSM 5265 / OCM 4 / BT</strain>
    </source>
</reference>
<feature type="transmembrane region" description="Helical" evidence="9">
    <location>
        <begin position="212"/>
        <end position="242"/>
    </location>
</feature>
<dbReference type="KEGG" id="cpo:COPRO5265_1191"/>
<keyword evidence="6 9" id="KW-0812">Transmembrane</keyword>
<evidence type="ECO:0000256" key="5">
    <source>
        <dbReference type="ARBA" id="ARBA00022683"/>
    </source>
</evidence>
<feature type="transmembrane region" description="Helical" evidence="9">
    <location>
        <begin position="95"/>
        <end position="123"/>
    </location>
</feature>
<evidence type="ECO:0000256" key="2">
    <source>
        <dbReference type="ARBA" id="ARBA00022448"/>
    </source>
</evidence>
<evidence type="ECO:0000256" key="9">
    <source>
        <dbReference type="SAM" id="Phobius"/>
    </source>
</evidence>